<dbReference type="Pfam" id="PF17425">
    <property type="entry name" value="Arylsulfotran_N"/>
    <property type="match status" value="1"/>
</dbReference>
<dbReference type="PANTHER" id="PTHR35340">
    <property type="entry name" value="PQQ ENZYME REPEAT PROTEIN-RELATED"/>
    <property type="match status" value="1"/>
</dbReference>
<protein>
    <recommendedName>
        <fullName evidence="1">Arylsulfotransferase N-terminal domain-containing protein</fullName>
    </recommendedName>
</protein>
<dbReference type="PANTHER" id="PTHR35340:SF5">
    <property type="entry name" value="ASST-DOMAIN-CONTAINING PROTEIN"/>
    <property type="match status" value="1"/>
</dbReference>
<evidence type="ECO:0000313" key="3">
    <source>
        <dbReference type="Proteomes" id="UP000035061"/>
    </source>
</evidence>
<dbReference type="InterPro" id="IPR010262">
    <property type="entry name" value="Arylsulfotransferase_bact"/>
</dbReference>
<sequence length="534" mass="59867">MVASVIALGVCLASYDNVDAAIRQNRIERLNARIENVYTADYQNMADDKLEQEKSKSAATEDDMFVTEDPYGTNTTSLYVYFTTDDSVSVSYTVHADGYADFTRDAYQQSQYSKTHEFQILGLIPREKNTITITLTNADGKSRTHTFEHRGTSLLGNEEVQLEQTVVADSGEDLGDGLYAILGNDSDEQDFMFYYDTNGVLRGEIPVLYYRSHRLLFDDDGLMWFSASTHHMAAMNRLGKLEKIYDLGSDYILHHDYAMDANGDIVLLATEMGRDDNAVQDQVIKLSTSTGSVTRLVDFGELFADYKASTTHAGTDESDSSAQNRWDWLHCNTIQLLDDGSALFSARETSTIIKVDDLESDPTVDYMIGEPSVWAGTDEVSSFLAKDGDFSDTGGQHSITYVADDSLPDGQYYLYMFDNNFGTSLTRPDFDWTVIDGISTELSSDTAKSQYRKYLVDENAGTYTEVSSFDVPYSPYVSSAQELDNGQILIDSGMKGLFGQYNEDGDLLVQFKMTLNSAYIYRVYKYDFSGFYFD</sequence>
<evidence type="ECO:0000259" key="1">
    <source>
        <dbReference type="Pfam" id="PF17425"/>
    </source>
</evidence>
<proteinExistence type="predicted"/>
<organism evidence="2 3">
    <name type="scientific">Bifidobacterium catenulatum DSM 16992 = JCM 1194 = LMG 11043</name>
    <dbReference type="NCBI Taxonomy" id="566552"/>
    <lineage>
        <taxon>Bacteria</taxon>
        <taxon>Bacillati</taxon>
        <taxon>Actinomycetota</taxon>
        <taxon>Actinomycetes</taxon>
        <taxon>Bifidobacteriales</taxon>
        <taxon>Bifidobacteriaceae</taxon>
        <taxon>Bifidobacterium</taxon>
    </lineage>
</organism>
<dbReference type="InterPro" id="IPR053143">
    <property type="entry name" value="Arylsulfate_ST"/>
</dbReference>
<feature type="domain" description="Arylsulfotransferase N-terminal" evidence="1">
    <location>
        <begin position="66"/>
        <end position="148"/>
    </location>
</feature>
<evidence type="ECO:0000313" key="2">
    <source>
        <dbReference type="EMBL" id="BAR02033.1"/>
    </source>
</evidence>
<dbReference type="Gene3D" id="2.60.40.3100">
    <property type="entry name" value="Arylsulphate sulphotransferase monomer, N-terminal domain"/>
    <property type="match status" value="1"/>
</dbReference>
<dbReference type="InterPro" id="IPR035391">
    <property type="entry name" value="Arylsulfotran_N"/>
</dbReference>
<name>A0ABN5V444_9BIFI</name>
<dbReference type="EMBL" id="AP012325">
    <property type="protein sequence ID" value="BAR02033.1"/>
    <property type="molecule type" value="Genomic_DNA"/>
</dbReference>
<reference evidence="2 3" key="1">
    <citation type="submission" date="2012-02" db="EMBL/GenBank/DDBJ databases">
        <title>Complete genome sequence of Bifidobacterium catenulatum JCM 1194.</title>
        <authorList>
            <person name="Toh H."/>
            <person name="Oshima K."/>
            <person name="Morita H."/>
            <person name="Hattori M."/>
        </authorList>
    </citation>
    <scope>NUCLEOTIDE SEQUENCE [LARGE SCALE GENOMIC DNA]</scope>
    <source>
        <strain evidence="2 3">JCM 1194</strain>
    </source>
</reference>
<dbReference type="Pfam" id="PF05935">
    <property type="entry name" value="Arylsulfotrans"/>
    <property type="match status" value="1"/>
</dbReference>
<accession>A0ABN5V444</accession>
<dbReference type="InterPro" id="IPR038477">
    <property type="entry name" value="ASST_N_sf"/>
</dbReference>
<keyword evidence="3" id="KW-1185">Reference proteome</keyword>
<gene>
    <name evidence="2" type="ORF">BBCT_1065</name>
</gene>
<dbReference type="Proteomes" id="UP000035061">
    <property type="component" value="Chromosome"/>
</dbReference>